<dbReference type="EMBL" id="DUZY01000001">
    <property type="protein sequence ID" value="DAD17924.1"/>
    <property type="molecule type" value="Genomic_DNA"/>
</dbReference>
<evidence type="ECO:0000313" key="2">
    <source>
        <dbReference type="Proteomes" id="UP000607653"/>
    </source>
</evidence>
<accession>A0A822X900</accession>
<gene>
    <name evidence="1" type="ORF">HUJ06_019387</name>
</gene>
<dbReference type="AlphaFoldDB" id="A0A822X900"/>
<keyword evidence="2" id="KW-1185">Reference proteome</keyword>
<name>A0A822X900_NELNU</name>
<sequence>MCKPCNCHILVIPETRKFTSLDLNYWRLALSKCESTNSRSIESVGSCKLKRVKVVFVKENGIVEKIERNEIENMSDPKENSELDLFQMYENFPTVLYEGNDLRMQFKVVEHIRYLLKDDEEGRIFMGTNGFVEALVRFLGLVVHEHNEKAVEFGVRYGTFQPCC</sequence>
<reference evidence="1 2" key="1">
    <citation type="journal article" date="2020" name="Mol. Biol. Evol.">
        <title>Distinct Expression and Methylation Patterns for Genes with Different Fates following a Single Whole-Genome Duplication in Flowering Plants.</title>
        <authorList>
            <person name="Shi T."/>
            <person name="Rahmani R.S."/>
            <person name="Gugger P.F."/>
            <person name="Wang M."/>
            <person name="Li H."/>
            <person name="Zhang Y."/>
            <person name="Li Z."/>
            <person name="Wang Q."/>
            <person name="Van de Peer Y."/>
            <person name="Marchal K."/>
            <person name="Chen J."/>
        </authorList>
    </citation>
    <scope>NUCLEOTIDE SEQUENCE [LARGE SCALE GENOMIC DNA]</scope>
    <source>
        <tissue evidence="1">Leaf</tissue>
    </source>
</reference>
<evidence type="ECO:0000313" key="1">
    <source>
        <dbReference type="EMBL" id="DAD17924.1"/>
    </source>
</evidence>
<dbReference type="Proteomes" id="UP000607653">
    <property type="component" value="Unassembled WGS sequence"/>
</dbReference>
<protein>
    <submittedName>
        <fullName evidence="1">Uncharacterized protein</fullName>
    </submittedName>
</protein>
<proteinExistence type="predicted"/>
<organism evidence="1 2">
    <name type="scientific">Nelumbo nucifera</name>
    <name type="common">Sacred lotus</name>
    <dbReference type="NCBI Taxonomy" id="4432"/>
    <lineage>
        <taxon>Eukaryota</taxon>
        <taxon>Viridiplantae</taxon>
        <taxon>Streptophyta</taxon>
        <taxon>Embryophyta</taxon>
        <taxon>Tracheophyta</taxon>
        <taxon>Spermatophyta</taxon>
        <taxon>Magnoliopsida</taxon>
        <taxon>Proteales</taxon>
        <taxon>Nelumbonaceae</taxon>
        <taxon>Nelumbo</taxon>
    </lineage>
</organism>
<comment type="caution">
    <text evidence="1">The sequence shown here is derived from an EMBL/GenBank/DDBJ whole genome shotgun (WGS) entry which is preliminary data.</text>
</comment>